<dbReference type="PANTHER" id="PTHR10566">
    <property type="entry name" value="CHAPERONE-ACTIVITY OF BC1 COMPLEX CABC1 -RELATED"/>
    <property type="match status" value="1"/>
</dbReference>
<evidence type="ECO:0000313" key="15">
    <source>
        <dbReference type="EMBL" id="ERM02948.1"/>
    </source>
</evidence>
<dbReference type="PANTHER" id="PTHR10566:SF113">
    <property type="entry name" value="PROTEIN ACTIVITY OF BC1 COMPLEX KINASE 7, CHLOROPLASTIC"/>
    <property type="match status" value="1"/>
</dbReference>
<comment type="similarity">
    <text evidence="2">Belongs to the protein kinase superfamily. ADCK protein kinase family.</text>
</comment>
<dbReference type="NCBIfam" id="TIGR01982">
    <property type="entry name" value="UbiB"/>
    <property type="match status" value="1"/>
</dbReference>
<dbReference type="InterPro" id="IPR010232">
    <property type="entry name" value="UbiB"/>
</dbReference>
<keyword evidence="3" id="KW-1003">Cell membrane</keyword>
<organism evidence="15 16">
    <name type="scientific">Brucella intermedia 229E</name>
    <dbReference type="NCBI Taxonomy" id="1337887"/>
    <lineage>
        <taxon>Bacteria</taxon>
        <taxon>Pseudomonadati</taxon>
        <taxon>Pseudomonadota</taxon>
        <taxon>Alphaproteobacteria</taxon>
        <taxon>Hyphomicrobiales</taxon>
        <taxon>Brucellaceae</taxon>
        <taxon>Brucella/Ochrobactrum group</taxon>
        <taxon>Brucella</taxon>
    </lineage>
</organism>
<keyword evidence="8" id="KW-0547">Nucleotide-binding</keyword>
<keyword evidence="5" id="KW-0808">Transferase</keyword>
<evidence type="ECO:0000256" key="5">
    <source>
        <dbReference type="ARBA" id="ARBA00022679"/>
    </source>
</evidence>
<dbReference type="UniPathway" id="UPA00232"/>
<comment type="caution">
    <text evidence="15">The sequence shown here is derived from an EMBL/GenBank/DDBJ whole genome shotgun (WGS) entry which is preliminary data.</text>
</comment>
<evidence type="ECO:0000256" key="6">
    <source>
        <dbReference type="ARBA" id="ARBA00022688"/>
    </source>
</evidence>
<sequence length="547" mass="61114">MIVPVMKRGGQERGGIGGAWSSFSAAFRLMRAGWILTREGVISALPVEGLSGLPAFGHKIAGILARPRARHMQRSERMSRAMNKLGPSYVKLGQFLATRPDIVGRDVAADLELLQDRLDFFPQVDAVAAIEGSLGRKIDDLYLQFDAPIAAASMAQVHPAEIMKDGARQKVAVKVIRPGVRQRFARDLEGFYMVARMQERHVPFTRRLRPVQVVETLQQTTRIEMDLRLEAAALSEIAENIKDDAGGFRVPKVDWERTGRDVLTLEWIDGIKMSDISALEAAGFDLRKLAETLIQSFLRHTLRDGFFHADMHPGNLFVDHQGLIVAVDFGITGRLNKQQRRFLAEILYGFITRDYMRVAEVHFEAGYVPHTHDVASFAQAIRAIGEPIHGQPAETISMAKLLTLLFEVTELFDMETRPELLMLQKTMVVVEGVSRTLDPHFNMWKAAEPVVGDWIARNLGPQGMLLDAKDSAYSLLHFTRKTPELVARVERVSVALDDMAVNGLRFDEATAEAIGRAEARHSRWGRIAQVVIAISLAAIAIKLYLWL</sequence>
<evidence type="ECO:0000256" key="9">
    <source>
        <dbReference type="ARBA" id="ARBA00022777"/>
    </source>
</evidence>
<accession>U4VD12</accession>
<dbReference type="InterPro" id="IPR045308">
    <property type="entry name" value="UbiB_bact"/>
</dbReference>
<keyword evidence="6" id="KW-0831">Ubiquinone biosynthesis</keyword>
<evidence type="ECO:0000256" key="13">
    <source>
        <dbReference type="SAM" id="Phobius"/>
    </source>
</evidence>
<evidence type="ECO:0000256" key="11">
    <source>
        <dbReference type="ARBA" id="ARBA00022989"/>
    </source>
</evidence>
<keyword evidence="10" id="KW-0067">ATP-binding</keyword>
<name>U4VD12_9HYPH</name>
<dbReference type="PATRIC" id="fig|1337887.3.peg.1048"/>
<keyword evidence="4" id="KW-0997">Cell inner membrane</keyword>
<dbReference type="Pfam" id="PF03109">
    <property type="entry name" value="ABC1"/>
    <property type="match status" value="1"/>
</dbReference>
<evidence type="ECO:0000256" key="2">
    <source>
        <dbReference type="ARBA" id="ARBA00009670"/>
    </source>
</evidence>
<evidence type="ECO:0000256" key="12">
    <source>
        <dbReference type="ARBA" id="ARBA00023136"/>
    </source>
</evidence>
<comment type="pathway">
    <text evidence="1">Cofactor biosynthesis; ubiquinone biosynthesis [regulation].</text>
</comment>
<dbReference type="Gene3D" id="1.10.510.10">
    <property type="entry name" value="Transferase(Phosphotransferase) domain 1"/>
    <property type="match status" value="1"/>
</dbReference>
<keyword evidence="11 13" id="KW-1133">Transmembrane helix</keyword>
<evidence type="ECO:0000313" key="16">
    <source>
        <dbReference type="Proteomes" id="UP000016842"/>
    </source>
</evidence>
<evidence type="ECO:0000256" key="4">
    <source>
        <dbReference type="ARBA" id="ARBA00022519"/>
    </source>
</evidence>
<proteinExistence type="inferred from homology"/>
<gene>
    <name evidence="15" type="ORF">Q644_13995</name>
</gene>
<evidence type="ECO:0000256" key="7">
    <source>
        <dbReference type="ARBA" id="ARBA00022692"/>
    </source>
</evidence>
<keyword evidence="7 13" id="KW-0812">Transmembrane</keyword>
<dbReference type="GO" id="GO:0006744">
    <property type="term" value="P:ubiquinone biosynthetic process"/>
    <property type="evidence" value="ECO:0007669"/>
    <property type="project" value="UniProtKB-UniPathway"/>
</dbReference>
<dbReference type="InterPro" id="IPR004147">
    <property type="entry name" value="ABC1_dom"/>
</dbReference>
<dbReference type="InterPro" id="IPR011009">
    <property type="entry name" value="Kinase-like_dom_sf"/>
</dbReference>
<reference evidence="15 16" key="1">
    <citation type="journal article" date="2014" name="FEMS Microbiol. Lett.">
        <title>Genome sequencing analysis reveals virulence-related gene content of Ochrobactrum intermedium strain 229E, a urease-positive strain isolated from the human gastric niche.</title>
        <authorList>
            <person name="Kulkarni G.J."/>
            <person name="Shetty S."/>
            <person name="Dharne M.S."/>
            <person name="Shouche Y.S."/>
        </authorList>
    </citation>
    <scope>NUCLEOTIDE SEQUENCE [LARGE SCALE GENOMIC DNA]</scope>
    <source>
        <strain evidence="15 16">229E</strain>
    </source>
</reference>
<dbReference type="InterPro" id="IPR000719">
    <property type="entry name" value="Prot_kinase_dom"/>
</dbReference>
<dbReference type="SUPFAM" id="SSF56112">
    <property type="entry name" value="Protein kinase-like (PK-like)"/>
    <property type="match status" value="1"/>
</dbReference>
<evidence type="ECO:0000256" key="8">
    <source>
        <dbReference type="ARBA" id="ARBA00022741"/>
    </source>
</evidence>
<dbReference type="InterPro" id="IPR050154">
    <property type="entry name" value="UbiB_kinase"/>
</dbReference>
<dbReference type="GO" id="GO:0004672">
    <property type="term" value="F:protein kinase activity"/>
    <property type="evidence" value="ECO:0007669"/>
    <property type="project" value="InterPro"/>
</dbReference>
<dbReference type="CDD" id="cd13972">
    <property type="entry name" value="UbiB"/>
    <property type="match status" value="1"/>
</dbReference>
<feature type="transmembrane region" description="Helical" evidence="13">
    <location>
        <begin position="527"/>
        <end position="546"/>
    </location>
</feature>
<dbReference type="AlphaFoldDB" id="U4VD12"/>
<dbReference type="PROSITE" id="PS50011">
    <property type="entry name" value="PROTEIN_KINASE_DOM"/>
    <property type="match status" value="1"/>
</dbReference>
<dbReference type="GO" id="GO:0005524">
    <property type="term" value="F:ATP binding"/>
    <property type="evidence" value="ECO:0007669"/>
    <property type="project" value="UniProtKB-KW"/>
</dbReference>
<protein>
    <submittedName>
        <fullName evidence="15">2-polyprenylphenol 6-hydroxylase</fullName>
    </submittedName>
</protein>
<keyword evidence="9" id="KW-0418">Kinase</keyword>
<evidence type="ECO:0000256" key="1">
    <source>
        <dbReference type="ARBA" id="ARBA00005020"/>
    </source>
</evidence>
<evidence type="ECO:0000259" key="14">
    <source>
        <dbReference type="PROSITE" id="PS50011"/>
    </source>
</evidence>
<evidence type="ECO:0000256" key="3">
    <source>
        <dbReference type="ARBA" id="ARBA00022475"/>
    </source>
</evidence>
<evidence type="ECO:0000256" key="10">
    <source>
        <dbReference type="ARBA" id="ARBA00022840"/>
    </source>
</evidence>
<dbReference type="EMBL" id="ASXJ01000050">
    <property type="protein sequence ID" value="ERM02948.1"/>
    <property type="molecule type" value="Genomic_DNA"/>
</dbReference>
<feature type="domain" description="Protein kinase" evidence="14">
    <location>
        <begin position="143"/>
        <end position="451"/>
    </location>
</feature>
<dbReference type="Proteomes" id="UP000016842">
    <property type="component" value="Unassembled WGS sequence"/>
</dbReference>
<keyword evidence="12 13" id="KW-0472">Membrane</keyword>